<name>A0ACC2WQQ5_9TREE</name>
<protein>
    <submittedName>
        <fullName evidence="1">Uncharacterized protein</fullName>
    </submittedName>
</protein>
<keyword evidence="2" id="KW-1185">Reference proteome</keyword>
<proteinExistence type="predicted"/>
<sequence length="318" mass="34023">MLGWTPDEELLVMAEDGTYRMYNLSAASAGIHSNTRSGDATTLIPSASLIAGEYRQYSLGSEVADVGVVSGQVHDEGLVVLTGSLTYLHVKGWTGGRPSALCATGMNVLPHSWTVVSPERSSSRHVEVLASVGETILSIDDMYCIDQSIADTDIRAVEGNHDGSLPSEVEWVGDQAIAMKWDDGRVFVMGPRGEGLSYLYSPAPVLVGEIDGLRIISTETCEFIEKVADATLAVFSPGSTHKAAVLLQALENFEQGSPRANEGIRNIKPDLASAVDVCIEAAGLEPDPVWQKKLLRVSRRWTIGACGIIPLTIDLGEL</sequence>
<evidence type="ECO:0000313" key="1">
    <source>
        <dbReference type="EMBL" id="KAJ9113615.1"/>
    </source>
</evidence>
<comment type="caution">
    <text evidence="1">The sequence shown here is derived from an EMBL/GenBank/DDBJ whole genome shotgun (WGS) entry which is preliminary data.</text>
</comment>
<gene>
    <name evidence="1" type="ORF">QFC22_005923</name>
</gene>
<evidence type="ECO:0000313" key="2">
    <source>
        <dbReference type="Proteomes" id="UP001243375"/>
    </source>
</evidence>
<dbReference type="EMBL" id="JASBWU010000021">
    <property type="protein sequence ID" value="KAJ9113615.1"/>
    <property type="molecule type" value="Genomic_DNA"/>
</dbReference>
<accession>A0ACC2WQQ5</accession>
<dbReference type="Proteomes" id="UP001243375">
    <property type="component" value="Unassembled WGS sequence"/>
</dbReference>
<organism evidence="1 2">
    <name type="scientific">Naganishia vaughanmartiniae</name>
    <dbReference type="NCBI Taxonomy" id="1424756"/>
    <lineage>
        <taxon>Eukaryota</taxon>
        <taxon>Fungi</taxon>
        <taxon>Dikarya</taxon>
        <taxon>Basidiomycota</taxon>
        <taxon>Agaricomycotina</taxon>
        <taxon>Tremellomycetes</taxon>
        <taxon>Filobasidiales</taxon>
        <taxon>Filobasidiaceae</taxon>
        <taxon>Naganishia</taxon>
    </lineage>
</organism>
<reference evidence="1" key="1">
    <citation type="submission" date="2023-04" db="EMBL/GenBank/DDBJ databases">
        <title>Draft Genome sequencing of Naganishia species isolated from polar environments using Oxford Nanopore Technology.</title>
        <authorList>
            <person name="Leo P."/>
            <person name="Venkateswaran K."/>
        </authorList>
    </citation>
    <scope>NUCLEOTIDE SEQUENCE</scope>
    <source>
        <strain evidence="1">MNA-CCFEE 5425</strain>
    </source>
</reference>